<dbReference type="SUPFAM" id="SSF46689">
    <property type="entry name" value="Homeodomain-like"/>
    <property type="match status" value="1"/>
</dbReference>
<evidence type="ECO:0000313" key="4">
    <source>
        <dbReference type="EMBL" id="GGO74362.1"/>
    </source>
</evidence>
<feature type="DNA-binding region" description="H-T-H motif" evidence="2">
    <location>
        <begin position="33"/>
        <end position="52"/>
    </location>
</feature>
<evidence type="ECO:0000259" key="3">
    <source>
        <dbReference type="PROSITE" id="PS50977"/>
    </source>
</evidence>
<proteinExistence type="predicted"/>
<feature type="domain" description="HTH tetR-type" evidence="3">
    <location>
        <begin position="6"/>
        <end position="70"/>
    </location>
</feature>
<dbReference type="InterPro" id="IPR001647">
    <property type="entry name" value="HTH_TetR"/>
</dbReference>
<protein>
    <recommendedName>
        <fullName evidence="3">HTH tetR-type domain-containing protein</fullName>
    </recommendedName>
</protein>
<reference evidence="4" key="1">
    <citation type="journal article" date="2014" name="Int. J. Syst. Evol. Microbiol.">
        <title>Complete genome sequence of Corynebacterium casei LMG S-19264T (=DSM 44701T), isolated from a smear-ripened cheese.</title>
        <authorList>
            <consortium name="US DOE Joint Genome Institute (JGI-PGF)"/>
            <person name="Walter F."/>
            <person name="Albersmeier A."/>
            <person name="Kalinowski J."/>
            <person name="Ruckert C."/>
        </authorList>
    </citation>
    <scope>NUCLEOTIDE SEQUENCE</scope>
    <source>
        <strain evidence="4">CGMCC 4.7368</strain>
    </source>
</reference>
<organism evidence="4 5">
    <name type="scientific">Nonomuraea cavernae</name>
    <dbReference type="NCBI Taxonomy" id="2045107"/>
    <lineage>
        <taxon>Bacteria</taxon>
        <taxon>Bacillati</taxon>
        <taxon>Actinomycetota</taxon>
        <taxon>Actinomycetes</taxon>
        <taxon>Streptosporangiales</taxon>
        <taxon>Streptosporangiaceae</taxon>
        <taxon>Nonomuraea</taxon>
    </lineage>
</organism>
<evidence type="ECO:0000256" key="1">
    <source>
        <dbReference type="ARBA" id="ARBA00023125"/>
    </source>
</evidence>
<evidence type="ECO:0000256" key="2">
    <source>
        <dbReference type="PROSITE-ProRule" id="PRU00335"/>
    </source>
</evidence>
<evidence type="ECO:0000313" key="5">
    <source>
        <dbReference type="Proteomes" id="UP000646523"/>
    </source>
</evidence>
<dbReference type="PROSITE" id="PS50977">
    <property type="entry name" value="HTH_TETR_2"/>
    <property type="match status" value="1"/>
</dbReference>
<dbReference type="GO" id="GO:0003677">
    <property type="term" value="F:DNA binding"/>
    <property type="evidence" value="ECO:0007669"/>
    <property type="project" value="UniProtKB-UniRule"/>
</dbReference>
<reference evidence="4" key="2">
    <citation type="submission" date="2020-09" db="EMBL/GenBank/DDBJ databases">
        <authorList>
            <person name="Sun Q."/>
            <person name="Zhou Y."/>
        </authorList>
    </citation>
    <scope>NUCLEOTIDE SEQUENCE</scope>
    <source>
        <strain evidence="4">CGMCC 4.7368</strain>
    </source>
</reference>
<gene>
    <name evidence="4" type="ORF">GCM10012289_46830</name>
</gene>
<dbReference type="Proteomes" id="UP000646523">
    <property type="component" value="Unassembled WGS sequence"/>
</dbReference>
<comment type="caution">
    <text evidence="4">The sequence shown here is derived from an EMBL/GenBank/DDBJ whole genome shotgun (WGS) entry which is preliminary data.</text>
</comment>
<keyword evidence="1 2" id="KW-0238">DNA-binding</keyword>
<dbReference type="AlphaFoldDB" id="A0A917Z3U7"/>
<dbReference type="EMBL" id="BMNH01000015">
    <property type="protein sequence ID" value="GGO74362.1"/>
    <property type="molecule type" value="Genomic_DNA"/>
</dbReference>
<name>A0A917Z3U7_9ACTN</name>
<keyword evidence="5" id="KW-1185">Reference proteome</keyword>
<sequence length="278" mass="30502">MNSPRRKPADRIIDAAITRVRERGIMVALDGISLEEAIADSGVSRATAYRHWPSRAEFLREVLVRVVRDTRLEPEGVEEIDALREFMSAHQGELATEAGRRTLVVEGLRIALEADFQRFATSREWRDYLALRATCSGLPDSDLRAVVTAELAAAERSFTALRAAVYSRLPKLFGYRLTTPPADGGGFELMSQAMGALLTGFVVRASVNEESTSFQARAFGSSMESHWTSTTYALVAATLSYLEPDPSVHWTATRIAASIALLDELATLVDKGHAERGT</sequence>
<dbReference type="RefSeq" id="WP_189126305.1">
    <property type="nucleotide sequence ID" value="NZ_BMNH01000015.1"/>
</dbReference>
<dbReference type="Gene3D" id="1.10.357.10">
    <property type="entry name" value="Tetracycline Repressor, domain 2"/>
    <property type="match status" value="1"/>
</dbReference>
<dbReference type="InterPro" id="IPR009057">
    <property type="entry name" value="Homeodomain-like_sf"/>
</dbReference>
<accession>A0A917Z3U7</accession>